<dbReference type="RefSeq" id="WP_275634192.1">
    <property type="nucleotide sequence ID" value="NZ_JARGYD010000008.1"/>
</dbReference>
<protein>
    <submittedName>
        <fullName evidence="4">GNAT family N-acetyltransferase</fullName>
        <ecNumber evidence="4">2.3.1.-</ecNumber>
    </submittedName>
</protein>
<dbReference type="EC" id="2.3.1.-" evidence="4"/>
<evidence type="ECO:0000259" key="3">
    <source>
        <dbReference type="PROSITE" id="PS51186"/>
    </source>
</evidence>
<comment type="pathway">
    <text evidence="1">Siderophore biosynthesis.</text>
</comment>
<dbReference type="EMBL" id="JBHRTB010000010">
    <property type="protein sequence ID" value="MFC3144988.1"/>
    <property type="molecule type" value="Genomic_DNA"/>
</dbReference>
<dbReference type="InterPro" id="IPR019432">
    <property type="entry name" value="Acyltransferase_MbtK/IucB-like"/>
</dbReference>
<comment type="caution">
    <text evidence="4">The sequence shown here is derived from an EMBL/GenBank/DDBJ whole genome shotgun (WGS) entry which is preliminary data.</text>
</comment>
<dbReference type="Pfam" id="PF13523">
    <property type="entry name" value="Acetyltransf_8"/>
    <property type="match status" value="1"/>
</dbReference>
<dbReference type="SUPFAM" id="SSF55729">
    <property type="entry name" value="Acyl-CoA N-acyltransferases (Nat)"/>
    <property type="match status" value="1"/>
</dbReference>
<keyword evidence="2" id="KW-0046">Antibiotic resistance</keyword>
<proteinExistence type="predicted"/>
<accession>A0ABV7GWR3</accession>
<dbReference type="InterPro" id="IPR000182">
    <property type="entry name" value="GNAT_dom"/>
</dbReference>
<reference evidence="5" key="1">
    <citation type="journal article" date="2019" name="Int. J. Syst. Evol. Microbiol.">
        <title>The Global Catalogue of Microorganisms (GCM) 10K type strain sequencing project: providing services to taxonomists for standard genome sequencing and annotation.</title>
        <authorList>
            <consortium name="The Broad Institute Genomics Platform"/>
            <consortium name="The Broad Institute Genome Sequencing Center for Infectious Disease"/>
            <person name="Wu L."/>
            <person name="Ma J."/>
        </authorList>
    </citation>
    <scope>NUCLEOTIDE SEQUENCE [LARGE SCALE GENOMIC DNA]</scope>
    <source>
        <strain evidence="5">KCTC 52366</strain>
    </source>
</reference>
<dbReference type="GO" id="GO:0016746">
    <property type="term" value="F:acyltransferase activity"/>
    <property type="evidence" value="ECO:0007669"/>
    <property type="project" value="UniProtKB-KW"/>
</dbReference>
<dbReference type="Gene3D" id="3.40.630.30">
    <property type="match status" value="1"/>
</dbReference>
<keyword evidence="5" id="KW-1185">Reference proteome</keyword>
<evidence type="ECO:0000256" key="2">
    <source>
        <dbReference type="ARBA" id="ARBA00023251"/>
    </source>
</evidence>
<dbReference type="InterPro" id="IPR016181">
    <property type="entry name" value="Acyl_CoA_acyltransferase"/>
</dbReference>
<dbReference type="PANTHER" id="PTHR31438:SF1">
    <property type="entry name" value="LYSINE N-ACYLTRANSFERASE C17G9.06C-RELATED"/>
    <property type="match status" value="1"/>
</dbReference>
<dbReference type="SMART" id="SM01006">
    <property type="entry name" value="AlcB"/>
    <property type="match status" value="1"/>
</dbReference>
<dbReference type="PANTHER" id="PTHR31438">
    <property type="entry name" value="LYSINE N-ACYLTRANSFERASE C17G9.06C-RELATED"/>
    <property type="match status" value="1"/>
</dbReference>
<organism evidence="4 5">
    <name type="scientific">Psychromarinibacter halotolerans</name>
    <dbReference type="NCBI Taxonomy" id="1775175"/>
    <lineage>
        <taxon>Bacteria</taxon>
        <taxon>Pseudomonadati</taxon>
        <taxon>Pseudomonadota</taxon>
        <taxon>Alphaproteobacteria</taxon>
        <taxon>Rhodobacterales</taxon>
        <taxon>Paracoccaceae</taxon>
        <taxon>Psychromarinibacter</taxon>
    </lineage>
</organism>
<evidence type="ECO:0000313" key="5">
    <source>
        <dbReference type="Proteomes" id="UP001595632"/>
    </source>
</evidence>
<sequence>MSAKDYDFRAATLDDLPMLRAWQAMPHVRAWWEDDEPYDAAHLKDPRVVRLIVSHGGRPLAYIQDYTVHGWDGHPFAHLPKGSRGIDQYIGDPAMVGVGHGTAFIAARMRALFDAGAPVIAIDPHPDNARAIAVYHKVGFRPEGPARETKWGLILPMVAYP</sequence>
<feature type="domain" description="N-acetyltransferase" evidence="3">
    <location>
        <begin position="6"/>
        <end position="161"/>
    </location>
</feature>
<evidence type="ECO:0000313" key="4">
    <source>
        <dbReference type="EMBL" id="MFC3144988.1"/>
    </source>
</evidence>
<keyword evidence="4" id="KW-0012">Acyltransferase</keyword>
<name>A0ABV7GWR3_9RHOB</name>
<gene>
    <name evidence="4" type="ORF">ACFOGP_19865</name>
</gene>
<evidence type="ECO:0000256" key="1">
    <source>
        <dbReference type="ARBA" id="ARBA00004924"/>
    </source>
</evidence>
<keyword evidence="4" id="KW-0808">Transferase</keyword>
<dbReference type="PROSITE" id="PS51186">
    <property type="entry name" value="GNAT"/>
    <property type="match status" value="1"/>
</dbReference>
<dbReference type="Proteomes" id="UP001595632">
    <property type="component" value="Unassembled WGS sequence"/>
</dbReference>